<protein>
    <submittedName>
        <fullName evidence="4">Uncharacterized protein</fullName>
    </submittedName>
</protein>
<sequence length="666" mass="77664">MSVGHREASFNHSCLKVPEYSSGRRPFSKHERISSAGKEDDLRKQSFPFSNYRSNFQTVRSYLKFYESIPDYTELHHLSNEEFYSQLKSLKITQKKFYDESGVWNFISQPDNRKIEKINSEENLNCSVCCLDKDYCSALNNEKTGEKVKPSTPKINITSDNDYVSEVYESEFKKNSDYEADQESSTLQPGVKSRRTRKTYPSARDEYLSCYSCHKQTRSLPLSSGCECESPEFCRGYSGTKLRDSCYHGNFGYHNYHPSSPQKSFGKLSRQQIPNLPIPLTSRIPLYDKIMEEKEARRKAIHMRYSEKLRSLVQPFSFTKREERNKIHRMVRSNPELSSSQTPVVRFKAKPIPKNLFSDYAYERMRDEEFYRALKRRVRAEEMLKASSLPPSMALRERKYMSKSMDLSGYDDKGSTKTWGTDYRYRRTCSDIRHGIELDQKCKSNAIKNKNHGWLLNKSRRVTSTTDSSTEISPYESVLSETAPKRRPHSAFSTRSNLASILRVETARKRLEREMEDKLIESRLKDEAKLKAHIVRMSPEWRALNYDKDEDLALRLAARREEERMRQEKHHKLMKSMYGRVYRMPPLFHKERFHNGKSLRKRTSMKVASSRSVADNNCHGDRIGETYDRSQQSNATEARVSSAIEPIGMKENSSNAEKNCETHQPG</sequence>
<dbReference type="Proteomes" id="UP001359485">
    <property type="component" value="Unassembled WGS sequence"/>
</dbReference>
<feature type="region of interest" description="Disordered" evidence="3">
    <location>
        <begin position="598"/>
        <end position="666"/>
    </location>
</feature>
<feature type="compositionally biased region" description="Basic and acidic residues" evidence="3">
    <location>
        <begin position="28"/>
        <end position="39"/>
    </location>
</feature>
<evidence type="ECO:0000313" key="5">
    <source>
        <dbReference type="Proteomes" id="UP001359485"/>
    </source>
</evidence>
<feature type="region of interest" description="Disordered" evidence="3">
    <location>
        <begin position="175"/>
        <end position="200"/>
    </location>
</feature>
<feature type="region of interest" description="Disordered" evidence="3">
    <location>
        <begin position="465"/>
        <end position="492"/>
    </location>
</feature>
<reference evidence="4 5" key="1">
    <citation type="submission" date="2023-09" db="EMBL/GenBank/DDBJ databases">
        <title>Genomes of two closely related lineages of the louse Polyplax serrata with different host specificities.</title>
        <authorList>
            <person name="Martinu J."/>
            <person name="Tarabai H."/>
            <person name="Stefka J."/>
            <person name="Hypsa V."/>
        </authorList>
    </citation>
    <scope>NUCLEOTIDE SEQUENCE [LARGE SCALE GENOMIC DNA]</scope>
    <source>
        <strain evidence="4">98ZLc_SE</strain>
    </source>
</reference>
<feature type="compositionally biased region" description="Basic and acidic residues" evidence="3">
    <location>
        <begin position="618"/>
        <end position="628"/>
    </location>
</feature>
<comment type="caution">
    <text evidence="4">The sequence shown here is derived from an EMBL/GenBank/DDBJ whole genome shotgun (WGS) entry which is preliminary data.</text>
</comment>
<feature type="compositionally biased region" description="Polar residues" evidence="3">
    <location>
        <begin position="606"/>
        <end position="615"/>
    </location>
</feature>
<dbReference type="Pfam" id="PF10595">
    <property type="entry name" value="FAM161A_B"/>
    <property type="match status" value="1"/>
</dbReference>
<organism evidence="4 5">
    <name type="scientific">Polyplax serrata</name>
    <name type="common">Common mouse louse</name>
    <dbReference type="NCBI Taxonomy" id="468196"/>
    <lineage>
        <taxon>Eukaryota</taxon>
        <taxon>Metazoa</taxon>
        <taxon>Ecdysozoa</taxon>
        <taxon>Arthropoda</taxon>
        <taxon>Hexapoda</taxon>
        <taxon>Insecta</taxon>
        <taxon>Pterygota</taxon>
        <taxon>Neoptera</taxon>
        <taxon>Paraneoptera</taxon>
        <taxon>Psocodea</taxon>
        <taxon>Troctomorpha</taxon>
        <taxon>Phthiraptera</taxon>
        <taxon>Anoplura</taxon>
        <taxon>Polyplacidae</taxon>
        <taxon>Polyplax</taxon>
    </lineage>
</organism>
<dbReference type="InterPro" id="IPR051655">
    <property type="entry name" value="FAM161"/>
</dbReference>
<evidence type="ECO:0000256" key="3">
    <source>
        <dbReference type="SAM" id="MobiDB-lite"/>
    </source>
</evidence>
<comment type="similarity">
    <text evidence="1">Belongs to the FAM161 family.</text>
</comment>
<evidence type="ECO:0000313" key="4">
    <source>
        <dbReference type="EMBL" id="KAK6635907.1"/>
    </source>
</evidence>
<accession>A0ABR1BA31</accession>
<keyword evidence="2" id="KW-0175">Coiled coil</keyword>
<keyword evidence="5" id="KW-1185">Reference proteome</keyword>
<dbReference type="PANTHER" id="PTHR21501:SF1">
    <property type="entry name" value="PROTEIN FAM-161"/>
    <property type="match status" value="1"/>
</dbReference>
<dbReference type="EMBL" id="JAWJWF010000003">
    <property type="protein sequence ID" value="KAK6635907.1"/>
    <property type="molecule type" value="Genomic_DNA"/>
</dbReference>
<proteinExistence type="inferred from homology"/>
<gene>
    <name evidence="4" type="ORF">RUM44_001161</name>
</gene>
<evidence type="ECO:0000256" key="1">
    <source>
        <dbReference type="ARBA" id="ARBA00006663"/>
    </source>
</evidence>
<dbReference type="PANTHER" id="PTHR21501">
    <property type="entry name" value="PROTEIN FAM-161"/>
    <property type="match status" value="1"/>
</dbReference>
<name>A0ABR1BA31_POLSC</name>
<feature type="region of interest" description="Disordered" evidence="3">
    <location>
        <begin position="20"/>
        <end position="39"/>
    </location>
</feature>
<dbReference type="InterPro" id="IPR019579">
    <property type="entry name" value="FAM161A/B"/>
</dbReference>
<evidence type="ECO:0000256" key="2">
    <source>
        <dbReference type="ARBA" id="ARBA00023054"/>
    </source>
</evidence>